<evidence type="ECO:0000256" key="7">
    <source>
        <dbReference type="ARBA" id="ARBA00023267"/>
    </source>
</evidence>
<dbReference type="SUPFAM" id="SSF51230">
    <property type="entry name" value="Single hybrid motif"/>
    <property type="match status" value="1"/>
</dbReference>
<dbReference type="UniPathway" id="UPA00094"/>
<evidence type="ECO:0000256" key="8">
    <source>
        <dbReference type="RuleBase" id="RU364072"/>
    </source>
</evidence>
<dbReference type="NCBIfam" id="TIGR00531">
    <property type="entry name" value="BCCP"/>
    <property type="match status" value="1"/>
</dbReference>
<dbReference type="CDD" id="cd06850">
    <property type="entry name" value="biotinyl_domain"/>
    <property type="match status" value="1"/>
</dbReference>
<evidence type="ECO:0000313" key="11">
    <source>
        <dbReference type="Proteomes" id="UP000289794"/>
    </source>
</evidence>
<organism evidence="10 11">
    <name type="scientific">Blautia producta</name>
    <dbReference type="NCBI Taxonomy" id="33035"/>
    <lineage>
        <taxon>Bacteria</taxon>
        <taxon>Bacillati</taxon>
        <taxon>Bacillota</taxon>
        <taxon>Clostridia</taxon>
        <taxon>Lachnospirales</taxon>
        <taxon>Lachnospiraceae</taxon>
        <taxon>Blautia</taxon>
    </lineage>
</organism>
<dbReference type="EMBL" id="CP035945">
    <property type="protein sequence ID" value="QBE99181.1"/>
    <property type="molecule type" value="Genomic_DNA"/>
</dbReference>
<comment type="pathway">
    <text evidence="1 8">Lipid metabolism; fatty acid biosynthesis.</text>
</comment>
<evidence type="ECO:0000256" key="4">
    <source>
        <dbReference type="ARBA" id="ARBA00022832"/>
    </source>
</evidence>
<dbReference type="InterPro" id="IPR001249">
    <property type="entry name" value="AcCoA_biotinCC"/>
</dbReference>
<evidence type="ECO:0000256" key="3">
    <source>
        <dbReference type="ARBA" id="ARBA00022516"/>
    </source>
</evidence>
<evidence type="ECO:0000259" key="9">
    <source>
        <dbReference type="PROSITE" id="PS50968"/>
    </source>
</evidence>
<evidence type="ECO:0000256" key="1">
    <source>
        <dbReference type="ARBA" id="ARBA00005194"/>
    </source>
</evidence>
<dbReference type="FunFam" id="2.40.50.100:FF:000003">
    <property type="entry name" value="Acetyl-CoA carboxylase biotin carboxyl carrier protein"/>
    <property type="match status" value="1"/>
</dbReference>
<dbReference type="GO" id="GO:0003989">
    <property type="term" value="F:acetyl-CoA carboxylase activity"/>
    <property type="evidence" value="ECO:0007669"/>
    <property type="project" value="InterPro"/>
</dbReference>
<dbReference type="PROSITE" id="PS50968">
    <property type="entry name" value="BIOTINYL_LIPOYL"/>
    <property type="match status" value="1"/>
</dbReference>
<protein>
    <recommendedName>
        <fullName evidence="2 8">Biotin carboxyl carrier protein of acetyl-CoA carboxylase</fullName>
    </recommendedName>
</protein>
<evidence type="ECO:0000256" key="5">
    <source>
        <dbReference type="ARBA" id="ARBA00023098"/>
    </source>
</evidence>
<dbReference type="GO" id="GO:0006633">
    <property type="term" value="P:fatty acid biosynthetic process"/>
    <property type="evidence" value="ECO:0007669"/>
    <property type="project" value="UniProtKB-UniPathway"/>
</dbReference>
<name>A0A4P6M211_9FIRM</name>
<proteinExistence type="predicted"/>
<dbReference type="PROSITE" id="PS00188">
    <property type="entry name" value="BIOTIN"/>
    <property type="match status" value="1"/>
</dbReference>
<sequence>MEFDKIIQLIKTVSDSNLTQFSMEEGNLKISMKTNKQTKIIAAPVMAPAPGQDLGPAAGGPVMQNIQAQAGPSQTEVSLQDGEETILSGNVVKSPLVGTFYNAPSPDAEVFVKVGDTVKKGQVLGIVEAMKLMNEIESEFDGTVEQILVENEDVVEYGQPLFVIR</sequence>
<feature type="domain" description="Lipoyl-binding" evidence="9">
    <location>
        <begin position="89"/>
        <end position="165"/>
    </location>
</feature>
<dbReference type="GO" id="GO:0009317">
    <property type="term" value="C:acetyl-CoA carboxylase complex"/>
    <property type="evidence" value="ECO:0007669"/>
    <property type="project" value="InterPro"/>
</dbReference>
<dbReference type="InterPro" id="IPR001882">
    <property type="entry name" value="Biotin_BS"/>
</dbReference>
<dbReference type="PANTHER" id="PTHR45266">
    <property type="entry name" value="OXALOACETATE DECARBOXYLASE ALPHA CHAIN"/>
    <property type="match status" value="1"/>
</dbReference>
<keyword evidence="6 8" id="KW-0275">Fatty acid biosynthesis</keyword>
<dbReference type="RefSeq" id="WP_130182349.1">
    <property type="nucleotide sequence ID" value="NZ_CP035945.1"/>
</dbReference>
<dbReference type="InterPro" id="IPR011053">
    <property type="entry name" value="Single_hybrid_motif"/>
</dbReference>
<reference evidence="10 11" key="1">
    <citation type="submission" date="2019-01" db="EMBL/GenBank/DDBJ databases">
        <title>PMF-metabolizing Aryl O-demethylase.</title>
        <authorList>
            <person name="Kim M."/>
        </authorList>
    </citation>
    <scope>NUCLEOTIDE SEQUENCE [LARGE SCALE GENOMIC DNA]</scope>
    <source>
        <strain evidence="10 11">PMF1</strain>
    </source>
</reference>
<dbReference type="InterPro" id="IPR050709">
    <property type="entry name" value="Biotin_Carboxyl_Carrier/Decarb"/>
</dbReference>
<accession>A0A4P6M211</accession>
<dbReference type="Pfam" id="PF00364">
    <property type="entry name" value="Biotin_lipoyl"/>
    <property type="match status" value="1"/>
</dbReference>
<comment type="function">
    <text evidence="8">This protein is a component of the acetyl coenzyme A carboxylase complex; first, biotin carboxylase catalyzes the carboxylation of the carrier protein and then the transcarboxylase transfers the carboxyl group to form malonyl-CoA.</text>
</comment>
<evidence type="ECO:0000256" key="6">
    <source>
        <dbReference type="ARBA" id="ARBA00023160"/>
    </source>
</evidence>
<keyword evidence="7 8" id="KW-0092">Biotin</keyword>
<dbReference type="PRINTS" id="PR01071">
    <property type="entry name" value="ACOABIOTINCC"/>
</dbReference>
<keyword evidence="3 8" id="KW-0444">Lipid biosynthesis</keyword>
<dbReference type="NCBIfam" id="NF005457">
    <property type="entry name" value="PRK07051.1"/>
    <property type="match status" value="1"/>
</dbReference>
<dbReference type="PANTHER" id="PTHR45266:SF3">
    <property type="entry name" value="OXALOACETATE DECARBOXYLASE ALPHA CHAIN"/>
    <property type="match status" value="1"/>
</dbReference>
<keyword evidence="5 8" id="KW-0443">Lipid metabolism</keyword>
<keyword evidence="4 8" id="KW-0276">Fatty acid metabolism</keyword>
<dbReference type="Proteomes" id="UP000289794">
    <property type="component" value="Chromosome"/>
</dbReference>
<dbReference type="AlphaFoldDB" id="A0A4P6M211"/>
<dbReference type="Gene3D" id="2.40.50.100">
    <property type="match status" value="1"/>
</dbReference>
<gene>
    <name evidence="10" type="primary">accB</name>
    <name evidence="10" type="ORF">PMF13cell1_04754</name>
</gene>
<dbReference type="InterPro" id="IPR000089">
    <property type="entry name" value="Biotin_lipoyl"/>
</dbReference>
<dbReference type="KEGG" id="bpro:PMF13cell1_04754"/>
<evidence type="ECO:0000313" key="10">
    <source>
        <dbReference type="EMBL" id="QBE99181.1"/>
    </source>
</evidence>
<evidence type="ECO:0000256" key="2">
    <source>
        <dbReference type="ARBA" id="ARBA00017562"/>
    </source>
</evidence>